<comment type="caution">
    <text evidence="1">The sequence shown here is derived from an EMBL/GenBank/DDBJ whole genome shotgun (WGS) entry which is preliminary data.</text>
</comment>
<gene>
    <name evidence="1" type="ORF">NEMBOFW57_000324</name>
</gene>
<dbReference type="EMBL" id="JAHCVI010000001">
    <property type="protein sequence ID" value="KAG7290324.1"/>
    <property type="molecule type" value="Genomic_DNA"/>
</dbReference>
<organism evidence="1 2">
    <name type="scientific">Staphylotrichum longicolle</name>
    <dbReference type="NCBI Taxonomy" id="669026"/>
    <lineage>
        <taxon>Eukaryota</taxon>
        <taxon>Fungi</taxon>
        <taxon>Dikarya</taxon>
        <taxon>Ascomycota</taxon>
        <taxon>Pezizomycotina</taxon>
        <taxon>Sordariomycetes</taxon>
        <taxon>Sordariomycetidae</taxon>
        <taxon>Sordariales</taxon>
        <taxon>Chaetomiaceae</taxon>
        <taxon>Staphylotrichum</taxon>
    </lineage>
</organism>
<evidence type="ECO:0000313" key="2">
    <source>
        <dbReference type="Proteomes" id="UP001197093"/>
    </source>
</evidence>
<dbReference type="InterPro" id="IPR036770">
    <property type="entry name" value="Ankyrin_rpt-contain_sf"/>
</dbReference>
<name>A0AAD4EZE6_9PEZI</name>
<keyword evidence="2" id="KW-1185">Reference proteome</keyword>
<dbReference type="Gene3D" id="1.25.40.20">
    <property type="entry name" value="Ankyrin repeat-containing domain"/>
    <property type="match status" value="1"/>
</dbReference>
<sequence length="331" mass="37545">MNYILTHPQTVESLKRWAHFNPRIALLGSAVQQLKCVPPTSSLQHLWAFATTALLVANDIDSRHDPAKELDQEYIMLLTALDSTMQYHHENSQKGSNGQYLETRLQDPHGIVGLEDRGRESKRIAEMHWSNFHFDPACFHQRSWQDSFLSLAIQFGLCNYVKAELGKGNSAGKVLRSKKGRPLLDYALVPSTIAPYHLAKPRLVKTLLDHGADPNAKFEKRTCWERALQWQHESYASAASEGGGWTLDEARGRAEERIEIFQLLVSRHADVRSFIVTAKGRRVSARSVLDESFRPWLNEAPLKGLETLLASFPKDDEQRRRGTFSFSVGKI</sequence>
<evidence type="ECO:0000313" key="1">
    <source>
        <dbReference type="EMBL" id="KAG7290324.1"/>
    </source>
</evidence>
<dbReference type="AlphaFoldDB" id="A0AAD4EZE6"/>
<reference evidence="1" key="1">
    <citation type="submission" date="2023-02" db="EMBL/GenBank/DDBJ databases">
        <authorList>
            <person name="Palmer J.M."/>
        </authorList>
    </citation>
    <scope>NUCLEOTIDE SEQUENCE</scope>
    <source>
        <strain evidence="1">FW57</strain>
    </source>
</reference>
<dbReference type="Proteomes" id="UP001197093">
    <property type="component" value="Unassembled WGS sequence"/>
</dbReference>
<accession>A0AAD4EZE6</accession>
<proteinExistence type="predicted"/>
<protein>
    <submittedName>
        <fullName evidence="1">Uncharacterized protein</fullName>
    </submittedName>
</protein>